<comment type="caution">
    <text evidence="6">The sequence shown here is derived from an EMBL/GenBank/DDBJ whole genome shotgun (WGS) entry which is preliminary data.</text>
</comment>
<protein>
    <submittedName>
        <fullName evidence="6">ATP-binding cassette sub-family D member 4-like</fullName>
    </submittedName>
</protein>
<dbReference type="Pfam" id="PF06472">
    <property type="entry name" value="ABC_membrane_2"/>
    <property type="match status" value="1"/>
</dbReference>
<evidence type="ECO:0000256" key="3">
    <source>
        <dbReference type="ARBA" id="ARBA00022989"/>
    </source>
</evidence>
<keyword evidence="4" id="KW-0472">Membrane</keyword>
<dbReference type="GO" id="GO:0007031">
    <property type="term" value="P:peroxisome organization"/>
    <property type="evidence" value="ECO:0007669"/>
    <property type="project" value="TreeGrafter"/>
</dbReference>
<keyword evidence="6" id="KW-0547">Nucleotide-binding</keyword>
<gene>
    <name evidence="6" type="ORF">LOD99_350</name>
</gene>
<keyword evidence="1" id="KW-0813">Transport</keyword>
<dbReference type="GO" id="GO:0015910">
    <property type="term" value="P:long-chain fatty acid import into peroxisome"/>
    <property type="evidence" value="ECO:0007669"/>
    <property type="project" value="TreeGrafter"/>
</dbReference>
<reference evidence="6 7" key="1">
    <citation type="journal article" date="2023" name="BMC Biol.">
        <title>The compact genome of the sponge Oopsacas minuta (Hexactinellida) is lacking key metazoan core genes.</title>
        <authorList>
            <person name="Santini S."/>
            <person name="Schenkelaars Q."/>
            <person name="Jourda C."/>
            <person name="Duchesne M."/>
            <person name="Belahbib H."/>
            <person name="Rocher C."/>
            <person name="Selva M."/>
            <person name="Riesgo A."/>
            <person name="Vervoort M."/>
            <person name="Leys S.P."/>
            <person name="Kodjabachian L."/>
            <person name="Le Bivic A."/>
            <person name="Borchiellini C."/>
            <person name="Claverie J.M."/>
            <person name="Renard E."/>
        </authorList>
    </citation>
    <scope>NUCLEOTIDE SEQUENCE [LARGE SCALE GENOMIC DNA]</scope>
    <source>
        <strain evidence="6">SPO-2</strain>
    </source>
</reference>
<sequence length="306" mass="34256">MSNNTSSRSASCTDANGSDNTVLSTFFSLPSRTVTIPGVSKNAICTFPCVITPVDFLCVVCMTCEVGNISRGIKLFIKEDFPAFGSPRIATFRKYYHVLLREHADSVSLQRGFEVEAEKIGRTFRGTLNSQRVLLHWRYPLQMAINITDYMGSLITYGIIAIPVFSGWYKEQSNAELAELISKSVFFTIYLINQFTTIIEQANELSLVSGFSIRVGELLHELNKIDKEREQQDKVTPLSLELINEGITIPIVSSIQSDNLGEDMLLSLRDVCIYSPDDRILINKLTFDVSYNCNTLIMGPSGEFLQ</sequence>
<keyword evidence="2" id="KW-0812">Transmembrane</keyword>
<evidence type="ECO:0000313" key="6">
    <source>
        <dbReference type="EMBL" id="KAI6657607.1"/>
    </source>
</evidence>
<dbReference type="InterPro" id="IPR011527">
    <property type="entry name" value="ABC1_TM_dom"/>
</dbReference>
<dbReference type="PANTHER" id="PTHR11384:SF59">
    <property type="entry name" value="LYSOSOMAL COBALAMIN TRANSPORTER ABCD4"/>
    <property type="match status" value="1"/>
</dbReference>
<keyword evidence="7" id="KW-1185">Reference proteome</keyword>
<dbReference type="GO" id="GO:0005524">
    <property type="term" value="F:ATP binding"/>
    <property type="evidence" value="ECO:0007669"/>
    <property type="project" value="UniProtKB-KW"/>
</dbReference>
<feature type="domain" description="ABC transmembrane type-1" evidence="5">
    <location>
        <begin position="93"/>
        <end position="165"/>
    </location>
</feature>
<evidence type="ECO:0000256" key="4">
    <source>
        <dbReference type="ARBA" id="ARBA00023136"/>
    </source>
</evidence>
<dbReference type="AlphaFoldDB" id="A0AAV7K8K8"/>
<dbReference type="GO" id="GO:0005778">
    <property type="term" value="C:peroxisomal membrane"/>
    <property type="evidence" value="ECO:0007669"/>
    <property type="project" value="TreeGrafter"/>
</dbReference>
<dbReference type="Proteomes" id="UP001165289">
    <property type="component" value="Unassembled WGS sequence"/>
</dbReference>
<evidence type="ECO:0000256" key="1">
    <source>
        <dbReference type="ARBA" id="ARBA00022448"/>
    </source>
</evidence>
<dbReference type="GO" id="GO:0042760">
    <property type="term" value="P:very long-chain fatty acid catabolic process"/>
    <property type="evidence" value="ECO:0007669"/>
    <property type="project" value="TreeGrafter"/>
</dbReference>
<evidence type="ECO:0000256" key="2">
    <source>
        <dbReference type="ARBA" id="ARBA00022692"/>
    </source>
</evidence>
<keyword evidence="3" id="KW-1133">Transmembrane helix</keyword>
<accession>A0AAV7K8K8</accession>
<evidence type="ECO:0000313" key="7">
    <source>
        <dbReference type="Proteomes" id="UP001165289"/>
    </source>
</evidence>
<evidence type="ECO:0000259" key="5">
    <source>
        <dbReference type="Pfam" id="PF06472"/>
    </source>
</evidence>
<dbReference type="InterPro" id="IPR050835">
    <property type="entry name" value="ABC_transporter_sub-D"/>
</dbReference>
<proteinExistence type="predicted"/>
<name>A0AAV7K8K8_9METZ</name>
<dbReference type="GO" id="GO:0005324">
    <property type="term" value="F:long-chain fatty acid transmembrane transporter activity"/>
    <property type="evidence" value="ECO:0007669"/>
    <property type="project" value="TreeGrafter"/>
</dbReference>
<dbReference type="EMBL" id="JAKMXF010000111">
    <property type="protein sequence ID" value="KAI6657607.1"/>
    <property type="molecule type" value="Genomic_DNA"/>
</dbReference>
<dbReference type="GO" id="GO:0140359">
    <property type="term" value="F:ABC-type transporter activity"/>
    <property type="evidence" value="ECO:0007669"/>
    <property type="project" value="InterPro"/>
</dbReference>
<dbReference type="GO" id="GO:0006635">
    <property type="term" value="P:fatty acid beta-oxidation"/>
    <property type="evidence" value="ECO:0007669"/>
    <property type="project" value="TreeGrafter"/>
</dbReference>
<organism evidence="6 7">
    <name type="scientific">Oopsacas minuta</name>
    <dbReference type="NCBI Taxonomy" id="111878"/>
    <lineage>
        <taxon>Eukaryota</taxon>
        <taxon>Metazoa</taxon>
        <taxon>Porifera</taxon>
        <taxon>Hexactinellida</taxon>
        <taxon>Hexasterophora</taxon>
        <taxon>Lyssacinosida</taxon>
        <taxon>Leucopsacidae</taxon>
        <taxon>Oopsacas</taxon>
    </lineage>
</organism>
<keyword evidence="6" id="KW-0067">ATP-binding</keyword>
<dbReference type="PANTHER" id="PTHR11384">
    <property type="entry name" value="ATP-BINDING CASSETTE, SUB-FAMILY D MEMBER"/>
    <property type="match status" value="1"/>
</dbReference>